<gene>
    <name evidence="1" type="ORF">CSSPJE1EN1_LOCUS23199</name>
</gene>
<sequence length="66" mass="7305">MASSFANSRMQISGFRLFKLRIQAWVPCPASPLCLSIYRSQLGDSFASNSYIFSFKSSCGAAHYNS</sequence>
<evidence type="ECO:0000313" key="2">
    <source>
        <dbReference type="Proteomes" id="UP001497444"/>
    </source>
</evidence>
<proteinExistence type="predicted"/>
<accession>A0ABP0XIH7</accession>
<reference evidence="1" key="1">
    <citation type="submission" date="2024-02" db="EMBL/GenBank/DDBJ databases">
        <authorList>
            <consortium name="ELIXIR-Norway"/>
            <consortium name="Elixir Norway"/>
        </authorList>
    </citation>
    <scope>NUCLEOTIDE SEQUENCE</scope>
</reference>
<organism evidence="1 2">
    <name type="scientific">Sphagnum jensenii</name>
    <dbReference type="NCBI Taxonomy" id="128206"/>
    <lineage>
        <taxon>Eukaryota</taxon>
        <taxon>Viridiplantae</taxon>
        <taxon>Streptophyta</taxon>
        <taxon>Embryophyta</taxon>
        <taxon>Bryophyta</taxon>
        <taxon>Sphagnophytina</taxon>
        <taxon>Sphagnopsida</taxon>
        <taxon>Sphagnales</taxon>
        <taxon>Sphagnaceae</taxon>
        <taxon>Sphagnum</taxon>
    </lineage>
</organism>
<dbReference type="Proteomes" id="UP001497444">
    <property type="component" value="Chromosome 8"/>
</dbReference>
<dbReference type="EMBL" id="OZ020103">
    <property type="protein sequence ID" value="CAK9277721.1"/>
    <property type="molecule type" value="Genomic_DNA"/>
</dbReference>
<keyword evidence="2" id="KW-1185">Reference proteome</keyword>
<name>A0ABP0XIH7_9BRYO</name>
<protein>
    <submittedName>
        <fullName evidence="1">Uncharacterized protein</fullName>
    </submittedName>
</protein>
<evidence type="ECO:0000313" key="1">
    <source>
        <dbReference type="EMBL" id="CAK9277721.1"/>
    </source>
</evidence>